<dbReference type="EMBL" id="SHOA02000008">
    <property type="protein sequence ID" value="TDH66102.1"/>
    <property type="molecule type" value="Genomic_DNA"/>
</dbReference>
<name>A0A976FFX2_BRELC</name>
<dbReference type="KEGG" id="blac:94349604"/>
<dbReference type="InterPro" id="IPR032675">
    <property type="entry name" value="LRR_dom_sf"/>
</dbReference>
<comment type="caution">
    <text evidence="1">The sequence shown here is derived from an EMBL/GenBank/DDBJ whole genome shotgun (WGS) entry which is preliminary data.</text>
</comment>
<proteinExistence type="predicted"/>
<dbReference type="GeneID" id="94349604"/>
<evidence type="ECO:0000313" key="2">
    <source>
        <dbReference type="Proteomes" id="UP000294530"/>
    </source>
</evidence>
<gene>
    <name evidence="1" type="ORF">CCR75_005859</name>
</gene>
<evidence type="ECO:0000313" key="1">
    <source>
        <dbReference type="EMBL" id="TDH66102.1"/>
    </source>
</evidence>
<reference evidence="1 2" key="1">
    <citation type="journal article" date="2021" name="Genome Biol.">
        <title>AFLAP: assembly-free linkage analysis pipeline using k-mers from genome sequencing data.</title>
        <authorList>
            <person name="Fletcher K."/>
            <person name="Zhang L."/>
            <person name="Gil J."/>
            <person name="Han R."/>
            <person name="Cavanaugh K."/>
            <person name="Michelmore R."/>
        </authorList>
    </citation>
    <scope>NUCLEOTIDE SEQUENCE [LARGE SCALE GENOMIC DNA]</scope>
    <source>
        <strain evidence="1 2">SF5</strain>
    </source>
</reference>
<keyword evidence="2" id="KW-1185">Reference proteome</keyword>
<organism evidence="1 2">
    <name type="scientific">Bremia lactucae</name>
    <name type="common">Lettuce downy mildew</name>
    <dbReference type="NCBI Taxonomy" id="4779"/>
    <lineage>
        <taxon>Eukaryota</taxon>
        <taxon>Sar</taxon>
        <taxon>Stramenopiles</taxon>
        <taxon>Oomycota</taxon>
        <taxon>Peronosporomycetes</taxon>
        <taxon>Peronosporales</taxon>
        <taxon>Peronosporaceae</taxon>
        <taxon>Bremia</taxon>
    </lineage>
</organism>
<protein>
    <submittedName>
        <fullName evidence="1">Uncharacterized protein</fullName>
    </submittedName>
</protein>
<dbReference type="Proteomes" id="UP000294530">
    <property type="component" value="Unassembled WGS sequence"/>
</dbReference>
<dbReference type="AlphaFoldDB" id="A0A976FFX2"/>
<dbReference type="SUPFAM" id="SSF52047">
    <property type="entry name" value="RNI-like"/>
    <property type="match status" value="1"/>
</dbReference>
<dbReference type="RefSeq" id="XP_067815601.1">
    <property type="nucleotide sequence ID" value="XM_067963933.1"/>
</dbReference>
<dbReference type="OrthoDB" id="164567at2759"/>
<dbReference type="Gene3D" id="3.80.10.10">
    <property type="entry name" value="Ribonuclease Inhibitor"/>
    <property type="match status" value="1"/>
</dbReference>
<accession>A0A976FFX2</accession>
<sequence length="364" mass="40541">MVATPTSKQTWHSSITLSTRRSVLFHILLLLKSKYGKVDSKISYIGRRAELALYYQAYSAWEYHNPPTLCCRLYSLVLKLHLNSLIAKEDAALAVEMVTPAPSRKRKCSSSDETCNDKRLRFKARDMAMKSLLCCGNEDTLQLVCSFLTAQEILHCSATCSQTNLQLPAFVVSIETTIVALMKVAPAIRSGFFQRFPNLQSFSLTGRMHAQQFTCQTETTLIARNVLVRSILHALSHAHLPKLAHFSLNCCYTEGLQSHVTRQIAAILIGPSNNFPRLQTLSLVGNCISDDGAKDLYDAMALSTFASQLSLLNLAQNFIGERGHVQMQELMIEFASRGSSLRINLQNNLLKAANPRSEQAQNVI</sequence>